<feature type="region of interest" description="Disordered" evidence="1">
    <location>
        <begin position="95"/>
        <end position="120"/>
    </location>
</feature>
<dbReference type="Proteomes" id="UP000249130">
    <property type="component" value="Unassembled WGS sequence"/>
</dbReference>
<feature type="transmembrane region" description="Helical" evidence="2">
    <location>
        <begin position="62"/>
        <end position="86"/>
    </location>
</feature>
<evidence type="ECO:0000256" key="2">
    <source>
        <dbReference type="SAM" id="Phobius"/>
    </source>
</evidence>
<proteinExistence type="predicted"/>
<accession>A0A327L548</accession>
<keyword evidence="2" id="KW-0472">Membrane</keyword>
<keyword evidence="4" id="KW-1185">Reference proteome</keyword>
<comment type="caution">
    <text evidence="3">The sequence shown here is derived from an EMBL/GenBank/DDBJ whole genome shotgun (WGS) entry which is preliminary data.</text>
</comment>
<feature type="compositionally biased region" description="Basic residues" evidence="1">
    <location>
        <begin position="95"/>
        <end position="109"/>
    </location>
</feature>
<evidence type="ECO:0008006" key="5">
    <source>
        <dbReference type="Google" id="ProtNLM"/>
    </source>
</evidence>
<organism evidence="3 4">
    <name type="scientific">Rhodoplanes roseus</name>
    <dbReference type="NCBI Taxonomy" id="29409"/>
    <lineage>
        <taxon>Bacteria</taxon>
        <taxon>Pseudomonadati</taxon>
        <taxon>Pseudomonadota</taxon>
        <taxon>Alphaproteobacteria</taxon>
        <taxon>Hyphomicrobiales</taxon>
        <taxon>Nitrobacteraceae</taxon>
        <taxon>Rhodoplanes</taxon>
    </lineage>
</organism>
<keyword evidence="2" id="KW-0812">Transmembrane</keyword>
<dbReference type="EMBL" id="NPEX01000001">
    <property type="protein sequence ID" value="RAI46190.1"/>
    <property type="molecule type" value="Genomic_DNA"/>
</dbReference>
<evidence type="ECO:0000313" key="4">
    <source>
        <dbReference type="Proteomes" id="UP000249130"/>
    </source>
</evidence>
<evidence type="ECO:0000313" key="3">
    <source>
        <dbReference type="EMBL" id="RAI46190.1"/>
    </source>
</evidence>
<protein>
    <recommendedName>
        <fullName evidence="5">DUF2946 domain-containing protein</fullName>
    </recommendedName>
</protein>
<keyword evidence="2" id="KW-1133">Transmembrane helix</keyword>
<name>A0A327L548_9BRAD</name>
<dbReference type="AlphaFoldDB" id="A0A327L548"/>
<evidence type="ECO:0000256" key="1">
    <source>
        <dbReference type="SAM" id="MobiDB-lite"/>
    </source>
</evidence>
<sequence length="120" mass="12437">MRHQRLRRVVGLVAAYALALQMLLAGIVATEMAVAGDAAAATLCFGAPDGPDASGTSHPPTPHSPCAICAFASAAPPLPGLAGLALPQAGRRIRRRVRTTARRCARRRDPRSSRGPPPAV</sequence>
<gene>
    <name evidence="3" type="ORF">CH341_00375</name>
</gene>
<reference evidence="3 4" key="1">
    <citation type="submission" date="2017-07" db="EMBL/GenBank/DDBJ databases">
        <title>Draft Genome Sequences of Select Purple Nonsulfur Bacteria.</title>
        <authorList>
            <person name="Lasarre B."/>
            <person name="Mckinlay J.B."/>
        </authorList>
    </citation>
    <scope>NUCLEOTIDE SEQUENCE [LARGE SCALE GENOMIC DNA]</scope>
    <source>
        <strain evidence="3 4">DSM 5909</strain>
    </source>
</reference>